<reference evidence="6" key="1">
    <citation type="submission" date="2022-03" db="EMBL/GenBank/DDBJ databases">
        <authorList>
            <person name="Lindestad O."/>
        </authorList>
    </citation>
    <scope>NUCLEOTIDE SEQUENCE</scope>
</reference>
<dbReference type="Proteomes" id="UP000838756">
    <property type="component" value="Unassembled WGS sequence"/>
</dbReference>
<feature type="domain" description="FLYWCH-type" evidence="5">
    <location>
        <begin position="27"/>
        <end position="83"/>
    </location>
</feature>
<evidence type="ECO:0000256" key="4">
    <source>
        <dbReference type="SAM" id="SignalP"/>
    </source>
</evidence>
<dbReference type="GO" id="GO:0008270">
    <property type="term" value="F:zinc ion binding"/>
    <property type="evidence" value="ECO:0007669"/>
    <property type="project" value="UniProtKB-KW"/>
</dbReference>
<evidence type="ECO:0000259" key="5">
    <source>
        <dbReference type="Pfam" id="PF04500"/>
    </source>
</evidence>
<proteinExistence type="predicted"/>
<accession>A0A8S4SG16</accession>
<keyword evidence="2" id="KW-0863">Zinc-finger</keyword>
<dbReference type="InterPro" id="IPR007588">
    <property type="entry name" value="Znf_FLYWCH"/>
</dbReference>
<keyword evidence="7" id="KW-1185">Reference proteome</keyword>
<evidence type="ECO:0000313" key="6">
    <source>
        <dbReference type="EMBL" id="CAH2267929.1"/>
    </source>
</evidence>
<gene>
    <name evidence="6" type="primary">jg8391</name>
    <name evidence="6" type="ORF">PAEG_LOCUS26409</name>
</gene>
<organism evidence="6 7">
    <name type="scientific">Pararge aegeria aegeria</name>
    <dbReference type="NCBI Taxonomy" id="348720"/>
    <lineage>
        <taxon>Eukaryota</taxon>
        <taxon>Metazoa</taxon>
        <taxon>Ecdysozoa</taxon>
        <taxon>Arthropoda</taxon>
        <taxon>Hexapoda</taxon>
        <taxon>Insecta</taxon>
        <taxon>Pterygota</taxon>
        <taxon>Neoptera</taxon>
        <taxon>Endopterygota</taxon>
        <taxon>Lepidoptera</taxon>
        <taxon>Glossata</taxon>
        <taxon>Ditrysia</taxon>
        <taxon>Papilionoidea</taxon>
        <taxon>Nymphalidae</taxon>
        <taxon>Satyrinae</taxon>
        <taxon>Satyrini</taxon>
        <taxon>Parargina</taxon>
        <taxon>Pararge</taxon>
    </lineage>
</organism>
<dbReference type="Pfam" id="PF04500">
    <property type="entry name" value="FLYWCH"/>
    <property type="match status" value="1"/>
</dbReference>
<keyword evidence="3" id="KW-0862">Zinc</keyword>
<dbReference type="EMBL" id="CAKXAJ010026408">
    <property type="protein sequence ID" value="CAH2267929.1"/>
    <property type="molecule type" value="Genomic_DNA"/>
</dbReference>
<dbReference type="AlphaFoldDB" id="A0A8S4SG16"/>
<name>A0A8S4SG16_9NEOP</name>
<evidence type="ECO:0000256" key="2">
    <source>
        <dbReference type="ARBA" id="ARBA00022771"/>
    </source>
</evidence>
<feature type="signal peptide" evidence="4">
    <location>
        <begin position="1"/>
        <end position="26"/>
    </location>
</feature>
<keyword evidence="4" id="KW-0732">Signal</keyword>
<feature type="chain" id="PRO_5035783814" evidence="4">
    <location>
        <begin position="27"/>
        <end position="98"/>
    </location>
</feature>
<evidence type="ECO:0000313" key="7">
    <source>
        <dbReference type="Proteomes" id="UP000838756"/>
    </source>
</evidence>
<comment type="caution">
    <text evidence="6">The sequence shown here is derived from an EMBL/GenBank/DDBJ whole genome shotgun (WGS) entry which is preliminary data.</text>
</comment>
<dbReference type="Gene3D" id="2.20.25.240">
    <property type="match status" value="1"/>
</dbReference>
<protein>
    <submittedName>
        <fullName evidence="6">Jg8391 protein</fullName>
    </submittedName>
</protein>
<dbReference type="OrthoDB" id="7485060at2759"/>
<evidence type="ECO:0000256" key="3">
    <source>
        <dbReference type="ARBA" id="ARBA00022833"/>
    </source>
</evidence>
<keyword evidence="1" id="KW-0479">Metal-binding</keyword>
<evidence type="ECO:0000256" key="1">
    <source>
        <dbReference type="ARBA" id="ARBA00022723"/>
    </source>
</evidence>
<sequence length="98" mass="11604">MRQYAVKATVKLILFFTDIPFQFVEATRGGGYVLKIQGYTFFKMNKNANYWYCSQRVYKKCRAKVRINSSYTEIIVGYLEHTHPPRVIHSPNEFSNKR</sequence>